<evidence type="ECO:0000256" key="1">
    <source>
        <dbReference type="SAM" id="Phobius"/>
    </source>
</evidence>
<feature type="transmembrane region" description="Helical" evidence="1">
    <location>
        <begin position="117"/>
        <end position="135"/>
    </location>
</feature>
<dbReference type="HOGENOM" id="CLU_125898_0_0_10"/>
<protein>
    <recommendedName>
        <fullName evidence="4">DUF3995 domain-containing protein</fullName>
    </recommendedName>
</protein>
<dbReference type="STRING" id="516051.VC82_444"/>
<organism evidence="2 3">
    <name type="scientific">Flagellimonas lutaonensis</name>
    <dbReference type="NCBI Taxonomy" id="516051"/>
    <lineage>
        <taxon>Bacteria</taxon>
        <taxon>Pseudomonadati</taxon>
        <taxon>Bacteroidota</taxon>
        <taxon>Flavobacteriia</taxon>
        <taxon>Flavobacteriales</taxon>
        <taxon>Flavobacteriaceae</taxon>
        <taxon>Flagellimonas</taxon>
    </lineage>
</organism>
<sequence>MENAFTLIIGIILLSLGFLHMYWGFFGIKHPEKVLPRPKDQEQVALPGKTATFLVGSVLLLFALLFIAKLFNLIVADWLVYAHIFIGLLFLARAVGDFRHIGFFKTIKDTPFAKMDNRYYSPLCLLVAILIAISLQ</sequence>
<dbReference type="Pfam" id="PF13160">
    <property type="entry name" value="DUF3995"/>
    <property type="match status" value="1"/>
</dbReference>
<dbReference type="AlphaFoldDB" id="A0A0D5YP86"/>
<dbReference type="Proteomes" id="UP000032726">
    <property type="component" value="Chromosome"/>
</dbReference>
<keyword evidence="1" id="KW-0812">Transmembrane</keyword>
<evidence type="ECO:0000313" key="3">
    <source>
        <dbReference type="Proteomes" id="UP000032726"/>
    </source>
</evidence>
<proteinExistence type="predicted"/>
<name>A0A0D5YP86_9FLAO</name>
<feature type="transmembrane region" description="Helical" evidence="1">
    <location>
        <begin position="78"/>
        <end position="96"/>
    </location>
</feature>
<dbReference type="OrthoDB" id="8590912at2"/>
<evidence type="ECO:0000313" key="2">
    <source>
        <dbReference type="EMBL" id="AKA34125.1"/>
    </source>
</evidence>
<accession>A0A0D5YP86</accession>
<dbReference type="RefSeq" id="WP_045800928.1">
    <property type="nucleotide sequence ID" value="NZ_CP011071.1"/>
</dbReference>
<keyword evidence="1" id="KW-1133">Transmembrane helix</keyword>
<evidence type="ECO:0008006" key="4">
    <source>
        <dbReference type="Google" id="ProtNLM"/>
    </source>
</evidence>
<gene>
    <name evidence="2" type="ORF">VC82_444</name>
</gene>
<reference evidence="2 3" key="1">
    <citation type="submission" date="2015-03" db="EMBL/GenBank/DDBJ databases">
        <title>Complete genome sequence of Muricauda lutaonensis CC-HSB-11T, isolated from a coastal hot spring.</title>
        <authorList>
            <person name="Kim K.M."/>
        </authorList>
    </citation>
    <scope>NUCLEOTIDE SEQUENCE [LARGE SCALE GENOMIC DNA]</scope>
    <source>
        <strain evidence="2 3">CC-HSB-11</strain>
    </source>
</reference>
<keyword evidence="3" id="KW-1185">Reference proteome</keyword>
<dbReference type="EMBL" id="CP011071">
    <property type="protein sequence ID" value="AKA34125.1"/>
    <property type="molecule type" value="Genomic_DNA"/>
</dbReference>
<dbReference type="InterPro" id="IPR025058">
    <property type="entry name" value="DUF3995"/>
</dbReference>
<feature type="transmembrane region" description="Helical" evidence="1">
    <location>
        <begin position="50"/>
        <end position="72"/>
    </location>
</feature>
<keyword evidence="1" id="KW-0472">Membrane</keyword>
<dbReference type="KEGG" id="mlt:VC82_444"/>
<feature type="transmembrane region" description="Helical" evidence="1">
    <location>
        <begin position="6"/>
        <end position="29"/>
    </location>
</feature>